<dbReference type="AlphaFoldDB" id="X1H6H9"/>
<dbReference type="EMBL" id="BARU01029269">
    <property type="protein sequence ID" value="GAH64967.1"/>
    <property type="molecule type" value="Genomic_DNA"/>
</dbReference>
<feature type="domain" description="ATP-citrate synthase/succinyl-CoA ligase C-terminal" evidence="1">
    <location>
        <begin position="63"/>
        <end position="182"/>
    </location>
</feature>
<dbReference type="InterPro" id="IPR005811">
    <property type="entry name" value="SUCC_ACL_C"/>
</dbReference>
<dbReference type="GO" id="GO:0009361">
    <property type="term" value="C:succinate-CoA ligase complex (ADP-forming)"/>
    <property type="evidence" value="ECO:0007669"/>
    <property type="project" value="TreeGrafter"/>
</dbReference>
<comment type="caution">
    <text evidence="2">The sequence shown here is derived from an EMBL/GenBank/DDBJ whole genome shotgun (WGS) entry which is preliminary data.</text>
</comment>
<name>X1H6H9_9ZZZZ</name>
<feature type="non-terminal residue" evidence="2">
    <location>
        <position position="1"/>
    </location>
</feature>
<dbReference type="GO" id="GO:0004776">
    <property type="term" value="F:succinate-CoA ligase (GDP-forming) activity"/>
    <property type="evidence" value="ECO:0007669"/>
    <property type="project" value="TreeGrafter"/>
</dbReference>
<proteinExistence type="predicted"/>
<dbReference type="PRINTS" id="PR01798">
    <property type="entry name" value="SCOASYNTHASE"/>
</dbReference>
<organism evidence="2">
    <name type="scientific">marine sediment metagenome</name>
    <dbReference type="NCBI Taxonomy" id="412755"/>
    <lineage>
        <taxon>unclassified sequences</taxon>
        <taxon>metagenomes</taxon>
        <taxon>ecological metagenomes</taxon>
    </lineage>
</organism>
<dbReference type="SUPFAM" id="SSF52210">
    <property type="entry name" value="Succinyl-CoA synthetase domains"/>
    <property type="match status" value="1"/>
</dbReference>
<dbReference type="GO" id="GO:0006099">
    <property type="term" value="P:tricarboxylic acid cycle"/>
    <property type="evidence" value="ECO:0007669"/>
    <property type="project" value="TreeGrafter"/>
</dbReference>
<protein>
    <recommendedName>
        <fullName evidence="1">ATP-citrate synthase/succinyl-CoA ligase C-terminal domain-containing protein</fullName>
    </recommendedName>
</protein>
<dbReference type="Gene3D" id="3.40.50.261">
    <property type="entry name" value="Succinyl-CoA synthetase domains"/>
    <property type="match status" value="1"/>
</dbReference>
<dbReference type="Pfam" id="PF00549">
    <property type="entry name" value="Ligase_CoA"/>
    <property type="match status" value="1"/>
</dbReference>
<evidence type="ECO:0000259" key="1">
    <source>
        <dbReference type="Pfam" id="PF00549"/>
    </source>
</evidence>
<dbReference type="Gene3D" id="3.40.50.720">
    <property type="entry name" value="NAD(P)-binding Rossmann-like Domain"/>
    <property type="match status" value="1"/>
</dbReference>
<dbReference type="PANTHER" id="PTHR11117:SF2">
    <property type="entry name" value="SUCCINATE--COA LIGASE [ADP_GDP-FORMING] SUBUNIT ALPHA, MITOCHONDRIAL"/>
    <property type="match status" value="1"/>
</dbReference>
<sequence length="202" mass="21224">GIKFLIITAEGIPDHDAVDIIYYAKLKGTRILGPGSAGLIAPGKSKLGAHPSRMFLEGHVGIVSKSGALSYEVGKILTDAGIGQSTVVAIGGGPIWGLTQKEVIKLYQEDEETKEIILLGEIGGSMEEEAAEFISRNVDKPIVSLIVGRSAPKGKLLGHASAIIEGNKGTVQSKVKALSKAGSYIARTPTEIVQIIEQIRGK</sequence>
<dbReference type="PANTHER" id="PTHR11117">
    <property type="entry name" value="SUCCINYL-COA LIGASE SUBUNIT ALPHA"/>
    <property type="match status" value="1"/>
</dbReference>
<accession>X1H6H9</accession>
<reference evidence="2" key="1">
    <citation type="journal article" date="2014" name="Front. Microbiol.">
        <title>High frequency of phylogenetically diverse reductive dehalogenase-homologous genes in deep subseafloor sedimentary metagenomes.</title>
        <authorList>
            <person name="Kawai M."/>
            <person name="Futagami T."/>
            <person name="Toyoda A."/>
            <person name="Takaki Y."/>
            <person name="Nishi S."/>
            <person name="Hori S."/>
            <person name="Arai W."/>
            <person name="Tsubouchi T."/>
            <person name="Morono Y."/>
            <person name="Uchiyama I."/>
            <person name="Ito T."/>
            <person name="Fujiyama A."/>
            <person name="Inagaki F."/>
            <person name="Takami H."/>
        </authorList>
    </citation>
    <scope>NUCLEOTIDE SEQUENCE</scope>
    <source>
        <strain evidence="2">Expedition CK06-06</strain>
    </source>
</reference>
<evidence type="ECO:0000313" key="2">
    <source>
        <dbReference type="EMBL" id="GAH64967.1"/>
    </source>
</evidence>
<dbReference type="InterPro" id="IPR016102">
    <property type="entry name" value="Succinyl-CoA_synth-like"/>
</dbReference>
<gene>
    <name evidence="2" type="ORF">S03H2_46591</name>
</gene>
<dbReference type="GO" id="GO:0004775">
    <property type="term" value="F:succinate-CoA ligase (ADP-forming) activity"/>
    <property type="evidence" value="ECO:0007669"/>
    <property type="project" value="TreeGrafter"/>
</dbReference>